<dbReference type="SUPFAM" id="SSF56796">
    <property type="entry name" value="Dehydroquinate synthase-like"/>
    <property type="match status" value="1"/>
</dbReference>
<dbReference type="InterPro" id="IPR044731">
    <property type="entry name" value="BDH-like"/>
</dbReference>
<evidence type="ECO:0000256" key="1">
    <source>
        <dbReference type="ARBA" id="ARBA00023002"/>
    </source>
</evidence>
<dbReference type="GO" id="GO:1990002">
    <property type="term" value="F:methylglyoxal reductase (NADPH) (acetol producing) activity"/>
    <property type="evidence" value="ECO:0007669"/>
    <property type="project" value="TreeGrafter"/>
</dbReference>
<dbReference type="GO" id="GO:0008106">
    <property type="term" value="F:alcohol dehydrogenase (NADP+) activity"/>
    <property type="evidence" value="ECO:0007669"/>
    <property type="project" value="TreeGrafter"/>
</dbReference>
<dbReference type="EMBL" id="QXHD01000004">
    <property type="protein sequence ID" value="NEZ59958.1"/>
    <property type="molecule type" value="Genomic_DNA"/>
</dbReference>
<sequence>MVFANFSFAKVPPIYFGAGKRQLIPSWLKKRGLSRLLLVIGGQSLQKTGKLAQIEASLQQVGLTYEIISCTGEPTPAFIDGICKTYRDEGIQAVVGIGGGSAVD</sequence>
<comment type="caution">
    <text evidence="3">The sequence shown here is derived from an EMBL/GenBank/DDBJ whole genome shotgun (WGS) entry which is preliminary data.</text>
</comment>
<dbReference type="Gene3D" id="3.40.50.1970">
    <property type="match status" value="1"/>
</dbReference>
<gene>
    <name evidence="3" type="ORF">DXZ20_30800</name>
</gene>
<reference evidence="3 4" key="1">
    <citation type="journal article" date="2020" name="Microb. Ecol.">
        <title>Ecogenomics of the Marine Benthic Filamentous Cyanobacterium Adonisia.</title>
        <authorList>
            <person name="Walter J.M."/>
            <person name="Coutinho F.H."/>
            <person name="Leomil L."/>
            <person name="Hargreaves P.I."/>
            <person name="Campeao M.E."/>
            <person name="Vieira V.V."/>
            <person name="Silva B.S."/>
            <person name="Fistarol G.O."/>
            <person name="Salomon P.S."/>
            <person name="Sawabe T."/>
            <person name="Mino S."/>
            <person name="Hosokawa M."/>
            <person name="Miyashita H."/>
            <person name="Maruyama F."/>
            <person name="van Verk M.C."/>
            <person name="Dutilh B.E."/>
            <person name="Thompson C.C."/>
            <person name="Thompson F.L."/>
        </authorList>
    </citation>
    <scope>NUCLEOTIDE SEQUENCE [LARGE SCALE GENOMIC DNA]</scope>
    <source>
        <strain evidence="3 4">CCMR0081</strain>
    </source>
</reference>
<evidence type="ECO:0000313" key="3">
    <source>
        <dbReference type="EMBL" id="NEZ59958.1"/>
    </source>
</evidence>
<keyword evidence="1" id="KW-0560">Oxidoreductase</keyword>
<feature type="non-terminal residue" evidence="3">
    <location>
        <position position="104"/>
    </location>
</feature>
<protein>
    <submittedName>
        <fullName evidence="3">Iron-containing alcohol dehydrogenase</fullName>
    </submittedName>
</protein>
<evidence type="ECO:0000259" key="2">
    <source>
        <dbReference type="Pfam" id="PF00465"/>
    </source>
</evidence>
<name>A0A6M0RUR2_9CYAN</name>
<dbReference type="PANTHER" id="PTHR43633">
    <property type="entry name" value="ALCOHOL DEHYDROGENASE YQHD"/>
    <property type="match status" value="1"/>
</dbReference>
<dbReference type="Pfam" id="PF00465">
    <property type="entry name" value="Fe-ADH"/>
    <property type="match status" value="1"/>
</dbReference>
<dbReference type="Proteomes" id="UP000481033">
    <property type="component" value="Unassembled WGS sequence"/>
</dbReference>
<dbReference type="GO" id="GO:0046872">
    <property type="term" value="F:metal ion binding"/>
    <property type="evidence" value="ECO:0007669"/>
    <property type="project" value="InterPro"/>
</dbReference>
<keyword evidence="4" id="KW-1185">Reference proteome</keyword>
<organism evidence="3 4">
    <name type="scientific">Adonisia turfae CCMR0081</name>
    <dbReference type="NCBI Taxonomy" id="2292702"/>
    <lineage>
        <taxon>Bacteria</taxon>
        <taxon>Bacillati</taxon>
        <taxon>Cyanobacteriota</taxon>
        <taxon>Adonisia</taxon>
        <taxon>Adonisia turfae</taxon>
    </lineage>
</organism>
<dbReference type="AlphaFoldDB" id="A0A6M0RUR2"/>
<feature type="domain" description="Alcohol dehydrogenase iron-type/glycerol dehydrogenase GldA" evidence="2">
    <location>
        <begin position="14"/>
        <end position="104"/>
    </location>
</feature>
<proteinExistence type="predicted"/>
<dbReference type="RefSeq" id="WP_163703669.1">
    <property type="nucleotide sequence ID" value="NZ_QXHD01000004.1"/>
</dbReference>
<evidence type="ECO:0000313" key="4">
    <source>
        <dbReference type="Proteomes" id="UP000481033"/>
    </source>
</evidence>
<dbReference type="PANTHER" id="PTHR43633:SF1">
    <property type="entry name" value="ALCOHOL DEHYDROGENASE YQHD"/>
    <property type="match status" value="1"/>
</dbReference>
<accession>A0A6M0RUR2</accession>
<dbReference type="GO" id="GO:0005829">
    <property type="term" value="C:cytosol"/>
    <property type="evidence" value="ECO:0007669"/>
    <property type="project" value="TreeGrafter"/>
</dbReference>
<dbReference type="InterPro" id="IPR001670">
    <property type="entry name" value="ADH_Fe/GldA"/>
</dbReference>
<dbReference type="GO" id="GO:1990362">
    <property type="term" value="F:butanol dehydrogenase (NAD+) activity"/>
    <property type="evidence" value="ECO:0007669"/>
    <property type="project" value="InterPro"/>
</dbReference>